<gene>
    <name evidence="1" type="ORF">Sru01_15610</name>
</gene>
<sequence length="390" mass="41400">MSEWYDAPLQLVTVLANAIRRIGDDQDVVRLRSMEACCRQVGADLRQARHELDAVDLRIPDWVGRDADAYRESWARWFDDRHLADAVARLDQAAQVLHTAAEVSAETKRALAELLKSLLAAVAVAMLTSAATAGLGSLAAWARTAQLTGETAAATAQIMGRLRLVYRTLAALLRNGTILAGRSRLVTALGTKTEGGTAAFWQAAHKSWHTYWRLYRWGMGGNLLINAVAGLPHGRGPLDRSLLSFAEASNSAIISGVVGGTAGMAVFEGMKPWKRNLVQGASAGAAATFVNDRVEGKPGPQTAREMATTAAMGGGLNMLYVGVGESRAAGALVPRGLRTWWAVLPYQLKGYVVGFPGNTAVRVAVPWAGRPAPLDLPPSGPLPGDGTGSF</sequence>
<accession>A0A919QYU6</accession>
<dbReference type="Proteomes" id="UP000655287">
    <property type="component" value="Unassembled WGS sequence"/>
</dbReference>
<comment type="caution">
    <text evidence="1">The sequence shown here is derived from an EMBL/GenBank/DDBJ whole genome shotgun (WGS) entry which is preliminary data.</text>
</comment>
<keyword evidence="2" id="KW-1185">Reference proteome</keyword>
<proteinExistence type="predicted"/>
<name>A0A919QYU6_9ACTN</name>
<reference evidence="1" key="1">
    <citation type="submission" date="2021-01" db="EMBL/GenBank/DDBJ databases">
        <title>Whole genome shotgun sequence of Sphaerisporangium rufum NBRC 109079.</title>
        <authorList>
            <person name="Komaki H."/>
            <person name="Tamura T."/>
        </authorList>
    </citation>
    <scope>NUCLEOTIDE SEQUENCE</scope>
    <source>
        <strain evidence="1">NBRC 109079</strain>
    </source>
</reference>
<dbReference type="AlphaFoldDB" id="A0A919QYU6"/>
<organism evidence="1 2">
    <name type="scientific">Sphaerisporangium rufum</name>
    <dbReference type="NCBI Taxonomy" id="1381558"/>
    <lineage>
        <taxon>Bacteria</taxon>
        <taxon>Bacillati</taxon>
        <taxon>Actinomycetota</taxon>
        <taxon>Actinomycetes</taxon>
        <taxon>Streptosporangiales</taxon>
        <taxon>Streptosporangiaceae</taxon>
        <taxon>Sphaerisporangium</taxon>
    </lineage>
</organism>
<evidence type="ECO:0000313" key="2">
    <source>
        <dbReference type="Proteomes" id="UP000655287"/>
    </source>
</evidence>
<dbReference type="EMBL" id="BOOU01000024">
    <property type="protein sequence ID" value="GII76579.1"/>
    <property type="molecule type" value="Genomic_DNA"/>
</dbReference>
<dbReference type="RefSeq" id="WP_203983209.1">
    <property type="nucleotide sequence ID" value="NZ_BOOU01000024.1"/>
</dbReference>
<protein>
    <recommendedName>
        <fullName evidence="3">WXG100 family type VII secretion target</fullName>
    </recommendedName>
</protein>
<evidence type="ECO:0000313" key="1">
    <source>
        <dbReference type="EMBL" id="GII76579.1"/>
    </source>
</evidence>
<evidence type="ECO:0008006" key="3">
    <source>
        <dbReference type="Google" id="ProtNLM"/>
    </source>
</evidence>
<dbReference type="Gene3D" id="1.10.287.1060">
    <property type="entry name" value="ESAT-6-like"/>
    <property type="match status" value="1"/>
</dbReference>